<evidence type="ECO:0000313" key="1">
    <source>
        <dbReference type="EMBL" id="CAD5227462.1"/>
    </source>
</evidence>
<proteinExistence type="predicted"/>
<reference evidence="1" key="1">
    <citation type="submission" date="2020-09" db="EMBL/GenBank/DDBJ databases">
        <authorList>
            <person name="Kikuchi T."/>
        </authorList>
    </citation>
    <scope>NUCLEOTIDE SEQUENCE</scope>
    <source>
        <strain evidence="1">SH1</strain>
    </source>
</reference>
<dbReference type="Proteomes" id="UP000614601">
    <property type="component" value="Unassembled WGS sequence"/>
</dbReference>
<evidence type="ECO:0000313" key="2">
    <source>
        <dbReference type="Proteomes" id="UP000614601"/>
    </source>
</evidence>
<comment type="caution">
    <text evidence="1">The sequence shown here is derived from an EMBL/GenBank/DDBJ whole genome shotgun (WGS) entry which is preliminary data.</text>
</comment>
<keyword evidence="2" id="KW-1185">Reference proteome</keyword>
<sequence length="238" mass="27708">MEFKHSNNVDKYGQHRYIALLTQTQNELYIGDIETDNIVKLCNVSSSDVEVCFFEERGFIFITNLAEGAFGFDNIQLYDIKTLEKVYERSYGNNDYWVGASSDAIFNFMTGEYLIYNSRTKQVHSQFVYCQYYVAPQYTPQTESCIISFNYLLEGRRRVLLCRSHEGNPTFFFDYTEDKLKLMPICFNKMPSVDEISSLCKTFLEQREGNTISCIADELEQFFVTKLQLLCNYTSTGT</sequence>
<protein>
    <submittedName>
        <fullName evidence="1">Uncharacterized protein</fullName>
    </submittedName>
</protein>
<name>A0A811LJ01_9BILA</name>
<organism evidence="1 2">
    <name type="scientific">Bursaphelenchus okinawaensis</name>
    <dbReference type="NCBI Taxonomy" id="465554"/>
    <lineage>
        <taxon>Eukaryota</taxon>
        <taxon>Metazoa</taxon>
        <taxon>Ecdysozoa</taxon>
        <taxon>Nematoda</taxon>
        <taxon>Chromadorea</taxon>
        <taxon>Rhabditida</taxon>
        <taxon>Tylenchina</taxon>
        <taxon>Tylenchomorpha</taxon>
        <taxon>Aphelenchoidea</taxon>
        <taxon>Aphelenchoididae</taxon>
        <taxon>Bursaphelenchus</taxon>
    </lineage>
</organism>
<accession>A0A811LJ01</accession>
<dbReference type="EMBL" id="CAJFDH010000006">
    <property type="protein sequence ID" value="CAD5227462.1"/>
    <property type="molecule type" value="Genomic_DNA"/>
</dbReference>
<dbReference type="EMBL" id="CAJFCW020000006">
    <property type="protein sequence ID" value="CAG9123260.1"/>
    <property type="molecule type" value="Genomic_DNA"/>
</dbReference>
<dbReference type="AlphaFoldDB" id="A0A811LJ01"/>
<gene>
    <name evidence="1" type="ORF">BOKJ2_LOCUS12185</name>
</gene>
<dbReference type="Proteomes" id="UP000783686">
    <property type="component" value="Unassembled WGS sequence"/>
</dbReference>